<organism evidence="1 2">
    <name type="scientific">Candidatus Coxiella mudrowiae</name>
    <dbReference type="NCBI Taxonomy" id="2054173"/>
    <lineage>
        <taxon>Bacteria</taxon>
        <taxon>Pseudomonadati</taxon>
        <taxon>Pseudomonadota</taxon>
        <taxon>Gammaproteobacteria</taxon>
        <taxon>Legionellales</taxon>
        <taxon>Coxiellaceae</taxon>
        <taxon>Coxiella</taxon>
    </lineage>
</organism>
<evidence type="ECO:0000313" key="1">
    <source>
        <dbReference type="EMBL" id="AKQ33624.1"/>
    </source>
</evidence>
<keyword evidence="2" id="KW-1185">Reference proteome</keyword>
<accession>A0ABM5UUF7</accession>
<evidence type="ECO:0000313" key="2">
    <source>
        <dbReference type="Proteomes" id="UP000063965"/>
    </source>
</evidence>
<gene>
    <name evidence="1" type="ORF">CleRT_08390</name>
</gene>
<dbReference type="EMBL" id="CP011126">
    <property type="protein sequence ID" value="AKQ33624.1"/>
    <property type="molecule type" value="Genomic_DNA"/>
</dbReference>
<reference evidence="1 2" key="1">
    <citation type="journal article" date="2015" name="Genome Biol. Evol.">
        <title>Distinctive Genome Reduction Rates Revealed by Genomic Analyses of Two Coxiella-Like Endosymbionts in Ticks.</title>
        <authorList>
            <person name="Gottlieb Y."/>
            <person name="Lalzar I."/>
            <person name="Klasson L."/>
        </authorList>
    </citation>
    <scope>NUCLEOTIDE SEQUENCE [LARGE SCALE GENOMIC DNA]</scope>
    <source>
        <strain evidence="1 2">CRt</strain>
    </source>
</reference>
<sequence length="92" mass="10804">MDQEIKLKLIEERFTFHDIRAMTVTFMADKERVRSSKSRNVAGGTTLLLKLQSKCMRGAMFKSEYQQSEEIILDISHYVRQDAFCKKKIKKV</sequence>
<dbReference type="Proteomes" id="UP000063965">
    <property type="component" value="Chromosome"/>
</dbReference>
<protein>
    <submittedName>
        <fullName evidence="1">Uncharacterized protein</fullName>
    </submittedName>
</protein>
<proteinExistence type="predicted"/>
<dbReference type="RefSeq" id="WP_048875221.1">
    <property type="nucleotide sequence ID" value="NZ_CP011126.1"/>
</dbReference>
<name>A0ABM5UUF7_9COXI</name>